<protein>
    <submittedName>
        <fullName evidence="1">Regulatory protein GemA</fullName>
    </submittedName>
</protein>
<comment type="caution">
    <text evidence="1">The sequence shown here is derived from an EMBL/GenBank/DDBJ whole genome shotgun (WGS) entry which is preliminary data.</text>
</comment>
<organism evidence="1 2">
    <name type="scientific">Notoacmeibacter ruber</name>
    <dbReference type="NCBI Taxonomy" id="2670375"/>
    <lineage>
        <taxon>Bacteria</taxon>
        <taxon>Pseudomonadati</taxon>
        <taxon>Pseudomonadota</taxon>
        <taxon>Alphaproteobacteria</taxon>
        <taxon>Hyphomicrobiales</taxon>
        <taxon>Notoacmeibacteraceae</taxon>
        <taxon>Notoacmeibacter</taxon>
    </lineage>
</organism>
<sequence length="212" mass="23347">MNALATIHIGKKALGLDDDAYRDLLERETGKRSAKGLSETERGRVIDAMRRAGFKPASKGLRNGLEGRFAKKLQALWIAGWNLGLVRDRRDSALTSFVKRQTGLDAVRFCHDAADARKAVEALKAWLARDGGVMFGNTNGQEWLAGDGGKIAWAQWQKLTPGAELYPDQKGFEPSVFELVGDRTFQGGLISLSPADWRLVMNAFGERIRATT</sequence>
<dbReference type="InterPro" id="IPR009363">
    <property type="entry name" value="Phage_Mu_Gp16"/>
</dbReference>
<gene>
    <name evidence="1" type="ORF">D8780_12325</name>
</gene>
<accession>A0A3L7JEK9</accession>
<dbReference type="EMBL" id="RCWN01000001">
    <property type="protein sequence ID" value="RLQ88894.1"/>
    <property type="molecule type" value="Genomic_DNA"/>
</dbReference>
<proteinExistence type="predicted"/>
<dbReference type="AlphaFoldDB" id="A0A3L7JEK9"/>
<dbReference type="Proteomes" id="UP000281094">
    <property type="component" value="Unassembled WGS sequence"/>
</dbReference>
<evidence type="ECO:0000313" key="1">
    <source>
        <dbReference type="EMBL" id="RLQ88894.1"/>
    </source>
</evidence>
<dbReference type="RefSeq" id="WP_121645862.1">
    <property type="nucleotide sequence ID" value="NZ_RCWN01000001.1"/>
</dbReference>
<evidence type="ECO:0000313" key="2">
    <source>
        <dbReference type="Proteomes" id="UP000281094"/>
    </source>
</evidence>
<dbReference type="Pfam" id="PF06252">
    <property type="entry name" value="GemA"/>
    <property type="match status" value="1"/>
</dbReference>
<name>A0A3L7JEK9_9HYPH</name>
<reference evidence="1 2" key="1">
    <citation type="submission" date="2018-10" db="EMBL/GenBank/DDBJ databases">
        <title>Notoacmeibacter sp. M2BS9Y-3-1, whole genome shotgun sequence.</title>
        <authorList>
            <person name="Tuo L."/>
        </authorList>
    </citation>
    <scope>NUCLEOTIDE SEQUENCE [LARGE SCALE GENOMIC DNA]</scope>
    <source>
        <strain evidence="1 2">M2BS9Y-3-1</strain>
    </source>
</reference>
<keyword evidence="2" id="KW-1185">Reference proteome</keyword>